<keyword evidence="5" id="KW-1185">Reference proteome</keyword>
<dbReference type="RefSeq" id="WP_133614818.1">
    <property type="nucleotide sequence ID" value="NZ_SNYW01000012.1"/>
</dbReference>
<proteinExistence type="predicted"/>
<organism evidence="4 5">
    <name type="scientific">Dongia mobilis</name>
    <dbReference type="NCBI Taxonomy" id="578943"/>
    <lineage>
        <taxon>Bacteria</taxon>
        <taxon>Pseudomonadati</taxon>
        <taxon>Pseudomonadota</taxon>
        <taxon>Alphaproteobacteria</taxon>
        <taxon>Rhodospirillales</taxon>
        <taxon>Dongiaceae</taxon>
        <taxon>Dongia</taxon>
    </lineage>
</organism>
<feature type="domain" description="YhdP central" evidence="3">
    <location>
        <begin position="299"/>
        <end position="773"/>
    </location>
</feature>
<evidence type="ECO:0000313" key="5">
    <source>
        <dbReference type="Proteomes" id="UP000295783"/>
    </source>
</evidence>
<keyword evidence="2" id="KW-0472">Membrane</keyword>
<evidence type="ECO:0000313" key="4">
    <source>
        <dbReference type="EMBL" id="TDQ78915.1"/>
    </source>
</evidence>
<feature type="compositionally biased region" description="Polar residues" evidence="1">
    <location>
        <begin position="1060"/>
        <end position="1074"/>
    </location>
</feature>
<keyword evidence="2" id="KW-0812">Transmembrane</keyword>
<dbReference type="AlphaFoldDB" id="A0A4V3DE23"/>
<gene>
    <name evidence="4" type="ORF">A8950_3378</name>
</gene>
<dbReference type="InterPro" id="IPR025263">
    <property type="entry name" value="YhdP_central"/>
</dbReference>
<comment type="caution">
    <text evidence="4">The sequence shown here is derived from an EMBL/GenBank/DDBJ whole genome shotgun (WGS) entry which is preliminary data.</text>
</comment>
<feature type="compositionally biased region" description="Acidic residues" evidence="1">
    <location>
        <begin position="1044"/>
        <end position="1057"/>
    </location>
</feature>
<dbReference type="EMBL" id="SNYW01000012">
    <property type="protein sequence ID" value="TDQ78915.1"/>
    <property type="molecule type" value="Genomic_DNA"/>
</dbReference>
<dbReference type="Pfam" id="PF13116">
    <property type="entry name" value="YhdP"/>
    <property type="match status" value="1"/>
</dbReference>
<feature type="region of interest" description="Disordered" evidence="1">
    <location>
        <begin position="1044"/>
        <end position="1080"/>
    </location>
</feature>
<name>A0A4V3DE23_9PROT</name>
<keyword evidence="2" id="KW-1133">Transmembrane helix</keyword>
<feature type="transmembrane region" description="Helical" evidence="2">
    <location>
        <begin position="7"/>
        <end position="28"/>
    </location>
</feature>
<accession>A0A4V3DE23</accession>
<evidence type="ECO:0000256" key="2">
    <source>
        <dbReference type="SAM" id="Phobius"/>
    </source>
</evidence>
<protein>
    <submittedName>
        <fullName evidence="4">Uncharacterized protein DUF3971</fullName>
    </submittedName>
</protein>
<evidence type="ECO:0000256" key="1">
    <source>
        <dbReference type="SAM" id="MobiDB-lite"/>
    </source>
</evidence>
<dbReference type="OrthoDB" id="7161641at2"/>
<sequence length="1080" mass="115374">MRRTVRLTFEVLGAVLAGAAILFAFLTWRLTQEGPIHLRFLSGYVEQALARADQPYLISIEDTVLTWAGWDRNLDVRAINLRVRDRDGRELATLPEVSFTFSARAMLKGLVAPSKIEIIGPRLTLVRNADGSIAFGPGGILAPEAVTAGGDGSFEALFLFANDMLGPPDYNRPTGYLTSAAILNGSVQMIDHVTGLTWQAEGFGAEARRDVDGLVGDMFAALPQLGDPAILSASLSYNRDTRVLRLESSVGALQLSALGLIEPALSELSTVDLAVSAKVTTAITVSEDHVGDVGVIDFSLSGGAGELDLPRWFKEPLPIMSLAAEGRLDRRSDIMLSSLNIDLGGPRIEANAQWQGAFTGQAWDGGAPLLAADLQVTKLPADRLDPFWPEEVAADTRAWVVPNIPAGMVEEASADLLMRLPIGGSGIALQSVSGTLSTTGLTVHYLRPMPPIENGVATAEFDAKTFRATISGGAVGNVKVTKGALEITGLDVEDQFIKVGGDLEAPLSDALVLLDHPRLGYAAKLGIDPKTTAGDAKASILFDFPAAKNLAFDDVKLKVDARLEKVAIRKMRFDQDVTDGTLDISLDESGMNITGPIVFAGAPLQLDWTQTFTDSAAFDERLHAVGTIDADQLALLGFDYRTWVTGQCMCDFLYTTFADGKARLEGKLDLAQARLELPAAKWWKDPGAAARAELVLDIAGDRPVAIPSFEVATDDLAARGALTFDAAGNVSRVTLPDLRMGGSQLAGVDVELRDGWTLATVDDGYLDASPWMEDDDPLTPEELALTEPERQRPFTLRGKLSGLSLGEGQELTGVTIEAVREPQWWDLVAFQATLPSGEPITFDYRPGDPGEHALSITTSDGGGALRALGLYDSVEGGTLSITGKVKDNQPWRPLRGRIEMSSFRLVNTPFIARFLSVATLTGVVDAVTGEGFLFGGASGRFVKTRGLIDVRRFRSAGPSIGVTAQGKIDLDRNLVNVKGTLVPAYALNSVFGNIPLIGPLLQGGEGEGMFAATYSIEGGLNEPRINVNEWSALAPGFIRDWFTDDGTELPDEFDGDDGGQATQPQTPSGKSTPTGKRRDE</sequence>
<dbReference type="Proteomes" id="UP000295783">
    <property type="component" value="Unassembled WGS sequence"/>
</dbReference>
<reference evidence="4 5" key="1">
    <citation type="submission" date="2019-03" db="EMBL/GenBank/DDBJ databases">
        <title>Genomic Encyclopedia of Type Strains, Phase III (KMG-III): the genomes of soil and plant-associated and newly described type strains.</title>
        <authorList>
            <person name="Whitman W."/>
        </authorList>
    </citation>
    <scope>NUCLEOTIDE SEQUENCE [LARGE SCALE GENOMIC DNA]</scope>
    <source>
        <strain evidence="4 5">CGMCC 1.7660</strain>
    </source>
</reference>
<evidence type="ECO:0000259" key="3">
    <source>
        <dbReference type="Pfam" id="PF13116"/>
    </source>
</evidence>